<name>A0A915DZ73_9BILA</name>
<dbReference type="WBParaSite" id="jg25240">
    <property type="protein sequence ID" value="jg25240"/>
    <property type="gene ID" value="jg25240"/>
</dbReference>
<organism evidence="1 2">
    <name type="scientific">Ditylenchus dipsaci</name>
    <dbReference type="NCBI Taxonomy" id="166011"/>
    <lineage>
        <taxon>Eukaryota</taxon>
        <taxon>Metazoa</taxon>
        <taxon>Ecdysozoa</taxon>
        <taxon>Nematoda</taxon>
        <taxon>Chromadorea</taxon>
        <taxon>Rhabditida</taxon>
        <taxon>Tylenchina</taxon>
        <taxon>Tylenchomorpha</taxon>
        <taxon>Sphaerularioidea</taxon>
        <taxon>Anguinidae</taxon>
        <taxon>Anguininae</taxon>
        <taxon>Ditylenchus</taxon>
    </lineage>
</organism>
<accession>A0A915DZ73</accession>
<evidence type="ECO:0000313" key="1">
    <source>
        <dbReference type="Proteomes" id="UP000887574"/>
    </source>
</evidence>
<proteinExistence type="predicted"/>
<reference evidence="2" key="1">
    <citation type="submission" date="2022-11" db="UniProtKB">
        <authorList>
            <consortium name="WormBaseParasite"/>
        </authorList>
    </citation>
    <scope>IDENTIFICATION</scope>
</reference>
<protein>
    <submittedName>
        <fullName evidence="2">Uncharacterized protein</fullName>
    </submittedName>
</protein>
<dbReference type="Proteomes" id="UP000887574">
    <property type="component" value="Unplaced"/>
</dbReference>
<sequence length="128" mass="14296">MNDARRTSDLASEVIRRWVTVGHSMKGLSWGPLRSSLSQCRELRSFVVFGVECAPKRRNLIGPAVLEFGNTYGHINLPTALRMNQSGLWNAADYGGAEVIFAVERIVQVPQYIAQLDEFVKKNSGFIL</sequence>
<keyword evidence="1" id="KW-1185">Reference proteome</keyword>
<dbReference type="AlphaFoldDB" id="A0A915DZ73"/>
<evidence type="ECO:0000313" key="2">
    <source>
        <dbReference type="WBParaSite" id="jg25240"/>
    </source>
</evidence>